<dbReference type="PRINTS" id="PR00364">
    <property type="entry name" value="DISEASERSIST"/>
</dbReference>
<dbReference type="Pfam" id="PF00486">
    <property type="entry name" value="Trans_reg_C"/>
    <property type="match status" value="1"/>
</dbReference>
<evidence type="ECO:0000256" key="1">
    <source>
        <dbReference type="ARBA" id="ARBA00023125"/>
    </source>
</evidence>
<dbReference type="PROSITE" id="PS51755">
    <property type="entry name" value="OMPR_PHOB"/>
    <property type="match status" value="1"/>
</dbReference>
<dbReference type="PANTHER" id="PTHR47691:SF3">
    <property type="entry name" value="HTH-TYPE TRANSCRIPTIONAL REGULATOR RV0890C-RELATED"/>
    <property type="match status" value="1"/>
</dbReference>
<accession>A0ABS5FDM7</accession>
<evidence type="ECO:0000259" key="3">
    <source>
        <dbReference type="PROSITE" id="PS51755"/>
    </source>
</evidence>
<dbReference type="InterPro" id="IPR011990">
    <property type="entry name" value="TPR-like_helical_dom_sf"/>
</dbReference>
<evidence type="ECO:0000313" key="5">
    <source>
        <dbReference type="Proteomes" id="UP001315278"/>
    </source>
</evidence>
<dbReference type="PANTHER" id="PTHR47691">
    <property type="entry name" value="REGULATOR-RELATED"/>
    <property type="match status" value="1"/>
</dbReference>
<dbReference type="Pfam" id="PF07721">
    <property type="entry name" value="TPR_4"/>
    <property type="match status" value="2"/>
</dbReference>
<dbReference type="Pfam" id="PF25872">
    <property type="entry name" value="HTH_77"/>
    <property type="match status" value="1"/>
</dbReference>
<feature type="DNA-binding region" description="OmpR/PhoB-type" evidence="2">
    <location>
        <begin position="9"/>
        <end position="107"/>
    </location>
</feature>
<gene>
    <name evidence="4" type="ORF">JQ615_05780</name>
</gene>
<reference evidence="5" key="1">
    <citation type="journal article" date="2021" name="ISME J.">
        <title>Evolutionary origin and ecological implication of a unique nif island in free-living Bradyrhizobium lineages.</title>
        <authorList>
            <person name="Tao J."/>
        </authorList>
    </citation>
    <scope>NUCLEOTIDE SEQUENCE [LARGE SCALE GENOMIC DNA]</scope>
    <source>
        <strain evidence="5">SZCCT0434</strain>
    </source>
</reference>
<organism evidence="4 5">
    <name type="scientific">Bradyrhizobium jicamae</name>
    <dbReference type="NCBI Taxonomy" id="280332"/>
    <lineage>
        <taxon>Bacteria</taxon>
        <taxon>Pseudomonadati</taxon>
        <taxon>Pseudomonadota</taxon>
        <taxon>Alphaproteobacteria</taxon>
        <taxon>Hyphomicrobiales</taxon>
        <taxon>Nitrobacteraceae</taxon>
        <taxon>Bradyrhizobium</taxon>
    </lineage>
</organism>
<dbReference type="InterPro" id="IPR058852">
    <property type="entry name" value="HTH_77"/>
</dbReference>
<sequence length="950" mass="102646">MATAIKPTEGGLSFGPFKLLVNERLLTKEGIAVELGARALDILVVLTSTPNEIVSKKDLLARVWPDVIVEEGSLRFHMNGLRKALGDGKGDARYITTLPGRGYCFVAPVSRQDRSSDVAPVVATAFPHAHLPNRLSRVVGRDEDVQRLSAQLNASRLVTIVGAGGVGKTTVAVAVGHQLVETFSGALLFVDLGMLAEPSLVTAGIASMLGLSVQSNDATPSLIAYLRNKRILLILDTCEHLVEAVASLAASIFESAPQVYILATSREALRVEGEHIYRLDALAFPPDDPELTAAAVRTFPATQLFVERAVASGARLDLSEKEAPIVASICRKLDGVPLAIELAARRVESYGLQKTADLLDQRLTLLWSGSRTAPARQKTLQATLDWSFGLLTEAERAVLRRLAVFVGHFTLDAALEIVTSATVDRSAVLGGLDSLVAKSIVAASPLGAMMRYRLLDTTRAYALEIGIDDAEAANLSTRHAAYFARWLEHSGKEWSVTSSGADRSAHFAGINNVRTALEWCFSPQGNTAVGIKLAAAAVQVFLAMSLLPECHRWSQLAILALDERLAGGLDEMHLRAAFGFSSSQMYGESSAVSEALQRSMAIAEEHGDTAHQAGILNMERYFHARKGDLRSALQCARRCRVIAEASDDQAVKALAHAMLGRALQTAGDLAGSRAELDSLMRIFSQSQRGPILLSYDPHYYSYISLARTLWLQGYPAQAMDLARQGVVASEAMGHPAALALVLAGAATVFLWAGDLDGSQHYTDLSFSHAEANTLGPLVAIGRARKAELDILRGRTEAGINDLQKILQRLHAARHEVLTTEFNMTLAQGLAATGRSDEGKALVEQTIRQVETSGEMLYMPELLRVKGGLLSTREADLREAETCFNESLDLSRGQGARGWELRTARDLARFLVENGQSEKARMLLQSVYREFSEGFETAELKAAEELLAALK</sequence>
<dbReference type="InterPro" id="IPR027417">
    <property type="entry name" value="P-loop_NTPase"/>
</dbReference>
<dbReference type="InterPro" id="IPR002182">
    <property type="entry name" value="NB-ARC"/>
</dbReference>
<dbReference type="Proteomes" id="UP001315278">
    <property type="component" value="Unassembled WGS sequence"/>
</dbReference>
<dbReference type="SMART" id="SM00862">
    <property type="entry name" value="Trans_reg_C"/>
    <property type="match status" value="1"/>
</dbReference>
<keyword evidence="1 2" id="KW-0238">DNA-binding</keyword>
<dbReference type="InterPro" id="IPR036388">
    <property type="entry name" value="WH-like_DNA-bd_sf"/>
</dbReference>
<feature type="domain" description="OmpR/PhoB-type" evidence="3">
    <location>
        <begin position="9"/>
        <end position="107"/>
    </location>
</feature>
<comment type="caution">
    <text evidence="4">The sequence shown here is derived from an EMBL/GenBank/DDBJ whole genome shotgun (WGS) entry which is preliminary data.</text>
</comment>
<name>A0ABS5FDM7_9BRAD</name>
<dbReference type="CDD" id="cd00383">
    <property type="entry name" value="trans_reg_C"/>
    <property type="match status" value="1"/>
</dbReference>
<proteinExistence type="predicted"/>
<dbReference type="Pfam" id="PF00931">
    <property type="entry name" value="NB-ARC"/>
    <property type="match status" value="1"/>
</dbReference>
<dbReference type="Gene3D" id="3.40.50.300">
    <property type="entry name" value="P-loop containing nucleotide triphosphate hydrolases"/>
    <property type="match status" value="1"/>
</dbReference>
<keyword evidence="5" id="KW-1185">Reference proteome</keyword>
<evidence type="ECO:0000256" key="2">
    <source>
        <dbReference type="PROSITE-ProRule" id="PRU01091"/>
    </source>
</evidence>
<evidence type="ECO:0000313" key="4">
    <source>
        <dbReference type="EMBL" id="MBR0794898.1"/>
    </source>
</evidence>
<dbReference type="InterPro" id="IPR016032">
    <property type="entry name" value="Sig_transdc_resp-reg_C-effctor"/>
</dbReference>
<dbReference type="Gene3D" id="1.25.40.10">
    <property type="entry name" value="Tetratricopeptide repeat domain"/>
    <property type="match status" value="1"/>
</dbReference>
<dbReference type="InterPro" id="IPR001867">
    <property type="entry name" value="OmpR/PhoB-type_DNA-bd"/>
</dbReference>
<protein>
    <submittedName>
        <fullName evidence="4">Winged helix-turn-helix domain-containing protein</fullName>
    </submittedName>
</protein>
<dbReference type="Gene3D" id="1.10.10.10">
    <property type="entry name" value="Winged helix-like DNA-binding domain superfamily/Winged helix DNA-binding domain"/>
    <property type="match status" value="1"/>
</dbReference>
<dbReference type="RefSeq" id="WP_212491961.1">
    <property type="nucleotide sequence ID" value="NZ_JAFCJH010000004.1"/>
</dbReference>
<dbReference type="InterPro" id="IPR011717">
    <property type="entry name" value="TPR-4"/>
</dbReference>
<dbReference type="SUPFAM" id="SSF52540">
    <property type="entry name" value="P-loop containing nucleoside triphosphate hydrolases"/>
    <property type="match status" value="1"/>
</dbReference>
<dbReference type="SUPFAM" id="SSF48452">
    <property type="entry name" value="TPR-like"/>
    <property type="match status" value="2"/>
</dbReference>
<dbReference type="EMBL" id="JAFCJH010000004">
    <property type="protein sequence ID" value="MBR0794898.1"/>
    <property type="molecule type" value="Genomic_DNA"/>
</dbReference>
<dbReference type="SUPFAM" id="SSF46894">
    <property type="entry name" value="C-terminal effector domain of the bipartite response regulators"/>
    <property type="match status" value="1"/>
</dbReference>